<feature type="domain" description="Zn(2)-C6 fungal-type" evidence="10">
    <location>
        <begin position="30"/>
        <end position="60"/>
    </location>
</feature>
<dbReference type="EMBL" id="JAPQKQ010000008">
    <property type="protein sequence ID" value="KAJ5186226.1"/>
    <property type="molecule type" value="Genomic_DNA"/>
</dbReference>
<name>A0A9W9J2B2_9EURO</name>
<evidence type="ECO:0000256" key="6">
    <source>
        <dbReference type="ARBA" id="ARBA00023163"/>
    </source>
</evidence>
<evidence type="ECO:0000256" key="7">
    <source>
        <dbReference type="ARBA" id="ARBA00023242"/>
    </source>
</evidence>
<dbReference type="GO" id="GO:0003677">
    <property type="term" value="F:DNA binding"/>
    <property type="evidence" value="ECO:0007669"/>
    <property type="project" value="UniProtKB-KW"/>
</dbReference>
<dbReference type="Gene3D" id="4.10.240.10">
    <property type="entry name" value="Zn(2)-C6 fungal-type DNA-binding domain"/>
    <property type="match status" value="1"/>
</dbReference>
<dbReference type="GO" id="GO:0005634">
    <property type="term" value="C:nucleus"/>
    <property type="evidence" value="ECO:0007669"/>
    <property type="project" value="UniProtKB-SubCell"/>
</dbReference>
<keyword evidence="4" id="KW-0805">Transcription regulation</keyword>
<dbReference type="PROSITE" id="PS50048">
    <property type="entry name" value="ZN2_CY6_FUNGAL_2"/>
    <property type="match status" value="1"/>
</dbReference>
<keyword evidence="2" id="KW-0479">Metal-binding</keyword>
<dbReference type="InterPro" id="IPR007219">
    <property type="entry name" value="XnlR_reg_dom"/>
</dbReference>
<evidence type="ECO:0000256" key="4">
    <source>
        <dbReference type="ARBA" id="ARBA00023015"/>
    </source>
</evidence>
<dbReference type="OrthoDB" id="4161332at2759"/>
<dbReference type="PROSITE" id="PS00463">
    <property type="entry name" value="ZN2_CY6_FUNGAL_1"/>
    <property type="match status" value="1"/>
</dbReference>
<keyword evidence="9" id="KW-0812">Transmembrane</keyword>
<dbReference type="InterPro" id="IPR036864">
    <property type="entry name" value="Zn2-C6_fun-type_DNA-bd_sf"/>
</dbReference>
<dbReference type="GO" id="GO:0008270">
    <property type="term" value="F:zinc ion binding"/>
    <property type="evidence" value="ECO:0007669"/>
    <property type="project" value="InterPro"/>
</dbReference>
<accession>A0A9W9J2B2</accession>
<sequence length="319" mass="36075">MESQPAISQRNTSPASGKRASTRSKYASRACQECRRRRAKCDGEKPSCARCLQRGIDCVYNTGDENRGTAPRSLVRLLQARIKKLEDILWLHSIDINIPIGDNTSRDNIPVNDTPANLTRSTASHHVHTKFDNPSCTDGHLNFGDHGEAFYFGSSSGRAELLRPTEGANEEPGLSLDAFPRFPHNMYSQAVDSTMEISKELQEHLVSLYFEWEQPWFQLVDETLFRESWKENGRYCNPLLLNCIFALGSRYSDRTELRSNPEDPNTAGQLFLELAEVLLHFDLKSPSIITIQSLAMMAILYVALMPKVGYVMAWLSVWD</sequence>
<gene>
    <name evidence="11" type="ORF">N7449_010990</name>
</gene>
<dbReference type="Pfam" id="PF00172">
    <property type="entry name" value="Zn_clus"/>
    <property type="match status" value="1"/>
</dbReference>
<dbReference type="GO" id="GO:0000981">
    <property type="term" value="F:DNA-binding transcription factor activity, RNA polymerase II-specific"/>
    <property type="evidence" value="ECO:0007669"/>
    <property type="project" value="InterPro"/>
</dbReference>
<keyword evidence="7" id="KW-0539">Nucleus</keyword>
<keyword evidence="9" id="KW-0472">Membrane</keyword>
<reference evidence="11" key="2">
    <citation type="journal article" date="2023" name="IMA Fungus">
        <title>Comparative genomic study of the Penicillium genus elucidates a diverse pangenome and 15 lateral gene transfer events.</title>
        <authorList>
            <person name="Petersen C."/>
            <person name="Sorensen T."/>
            <person name="Nielsen M.R."/>
            <person name="Sondergaard T.E."/>
            <person name="Sorensen J.L."/>
            <person name="Fitzpatrick D.A."/>
            <person name="Frisvad J.C."/>
            <person name="Nielsen K.L."/>
        </authorList>
    </citation>
    <scope>NUCLEOTIDE SEQUENCE</scope>
    <source>
        <strain evidence="11">IBT 20477</strain>
    </source>
</reference>
<organism evidence="11 12">
    <name type="scientific">Penicillium cf. viridicatum</name>
    <dbReference type="NCBI Taxonomy" id="2972119"/>
    <lineage>
        <taxon>Eukaryota</taxon>
        <taxon>Fungi</taxon>
        <taxon>Dikarya</taxon>
        <taxon>Ascomycota</taxon>
        <taxon>Pezizomycotina</taxon>
        <taxon>Eurotiomycetes</taxon>
        <taxon>Eurotiomycetidae</taxon>
        <taxon>Eurotiales</taxon>
        <taxon>Aspergillaceae</taxon>
        <taxon>Penicillium</taxon>
    </lineage>
</organism>
<dbReference type="InterPro" id="IPR001138">
    <property type="entry name" value="Zn2Cys6_DnaBD"/>
</dbReference>
<dbReference type="Pfam" id="PF04082">
    <property type="entry name" value="Fungal_trans"/>
    <property type="match status" value="1"/>
</dbReference>
<comment type="caution">
    <text evidence="11">The sequence shown here is derived from an EMBL/GenBank/DDBJ whole genome shotgun (WGS) entry which is preliminary data.</text>
</comment>
<evidence type="ECO:0000256" key="3">
    <source>
        <dbReference type="ARBA" id="ARBA00022833"/>
    </source>
</evidence>
<keyword evidence="9" id="KW-1133">Transmembrane helix</keyword>
<dbReference type="Proteomes" id="UP001150942">
    <property type="component" value="Unassembled WGS sequence"/>
</dbReference>
<feature type="transmembrane region" description="Helical" evidence="9">
    <location>
        <begin position="294"/>
        <end position="317"/>
    </location>
</feature>
<dbReference type="PANTHER" id="PTHR31313">
    <property type="entry name" value="TY1 ENHANCER ACTIVATOR"/>
    <property type="match status" value="1"/>
</dbReference>
<dbReference type="GO" id="GO:0006351">
    <property type="term" value="P:DNA-templated transcription"/>
    <property type="evidence" value="ECO:0007669"/>
    <property type="project" value="InterPro"/>
</dbReference>
<evidence type="ECO:0000256" key="8">
    <source>
        <dbReference type="SAM" id="MobiDB-lite"/>
    </source>
</evidence>
<dbReference type="PRINTS" id="PR00755">
    <property type="entry name" value="AFLATOXINBRP"/>
</dbReference>
<reference evidence="11" key="1">
    <citation type="submission" date="2022-11" db="EMBL/GenBank/DDBJ databases">
        <authorList>
            <person name="Petersen C."/>
        </authorList>
    </citation>
    <scope>NUCLEOTIDE SEQUENCE</scope>
    <source>
        <strain evidence="11">IBT 20477</strain>
    </source>
</reference>
<evidence type="ECO:0000256" key="1">
    <source>
        <dbReference type="ARBA" id="ARBA00004123"/>
    </source>
</evidence>
<evidence type="ECO:0000256" key="2">
    <source>
        <dbReference type="ARBA" id="ARBA00022723"/>
    </source>
</evidence>
<dbReference type="SUPFAM" id="SSF57701">
    <property type="entry name" value="Zn2/Cys6 DNA-binding domain"/>
    <property type="match status" value="1"/>
</dbReference>
<comment type="subcellular location">
    <subcellularLocation>
        <location evidence="1">Nucleus</location>
    </subcellularLocation>
</comment>
<dbReference type="PANTHER" id="PTHR31313:SF83">
    <property type="entry name" value="ZN(II)2CYS6 TRANSCRIPTION FACTOR (EUROFUNG)"/>
    <property type="match status" value="1"/>
</dbReference>
<evidence type="ECO:0000313" key="11">
    <source>
        <dbReference type="EMBL" id="KAJ5186226.1"/>
    </source>
</evidence>
<evidence type="ECO:0000256" key="9">
    <source>
        <dbReference type="SAM" id="Phobius"/>
    </source>
</evidence>
<keyword evidence="3" id="KW-0862">Zinc</keyword>
<feature type="compositionally biased region" description="Polar residues" evidence="8">
    <location>
        <begin position="1"/>
        <end position="15"/>
    </location>
</feature>
<keyword evidence="5" id="KW-0238">DNA-binding</keyword>
<evidence type="ECO:0000313" key="12">
    <source>
        <dbReference type="Proteomes" id="UP001150942"/>
    </source>
</evidence>
<protein>
    <recommendedName>
        <fullName evidence="10">Zn(2)-C6 fungal-type domain-containing protein</fullName>
    </recommendedName>
</protein>
<dbReference type="AlphaFoldDB" id="A0A9W9J2B2"/>
<dbReference type="CDD" id="cd12148">
    <property type="entry name" value="fungal_TF_MHR"/>
    <property type="match status" value="1"/>
</dbReference>
<keyword evidence="12" id="KW-1185">Reference proteome</keyword>
<feature type="region of interest" description="Disordered" evidence="8">
    <location>
        <begin position="1"/>
        <end position="27"/>
    </location>
</feature>
<dbReference type="CDD" id="cd00067">
    <property type="entry name" value="GAL4"/>
    <property type="match status" value="1"/>
</dbReference>
<proteinExistence type="predicted"/>
<evidence type="ECO:0000256" key="5">
    <source>
        <dbReference type="ARBA" id="ARBA00023125"/>
    </source>
</evidence>
<keyword evidence="6" id="KW-0804">Transcription</keyword>
<evidence type="ECO:0000259" key="10">
    <source>
        <dbReference type="PROSITE" id="PS50048"/>
    </source>
</evidence>
<dbReference type="SMART" id="SM00066">
    <property type="entry name" value="GAL4"/>
    <property type="match status" value="1"/>
</dbReference>
<dbReference type="InterPro" id="IPR051615">
    <property type="entry name" value="Transcr_Regulatory_Elem"/>
</dbReference>